<feature type="compositionally biased region" description="Basic and acidic residues" evidence="1">
    <location>
        <begin position="380"/>
        <end position="393"/>
    </location>
</feature>
<evidence type="ECO:0000313" key="3">
    <source>
        <dbReference type="Proteomes" id="UP000177235"/>
    </source>
</evidence>
<comment type="caution">
    <text evidence="2">The sequence shown here is derived from an EMBL/GenBank/DDBJ whole genome shotgun (WGS) entry which is preliminary data.</text>
</comment>
<name>A0A1F5Q940_9BACT</name>
<dbReference type="AlphaFoldDB" id="A0A1F5Q940"/>
<dbReference type="EMBL" id="MFFF01000033">
    <property type="protein sequence ID" value="OGE98432.1"/>
    <property type="molecule type" value="Genomic_DNA"/>
</dbReference>
<evidence type="ECO:0000256" key="1">
    <source>
        <dbReference type="SAM" id="MobiDB-lite"/>
    </source>
</evidence>
<reference evidence="2 3" key="1">
    <citation type="journal article" date="2016" name="Nat. Commun.">
        <title>Thousands of microbial genomes shed light on interconnected biogeochemical processes in an aquifer system.</title>
        <authorList>
            <person name="Anantharaman K."/>
            <person name="Brown C.T."/>
            <person name="Hug L.A."/>
            <person name="Sharon I."/>
            <person name="Castelle C.J."/>
            <person name="Probst A.J."/>
            <person name="Thomas B.C."/>
            <person name="Singh A."/>
            <person name="Wilkins M.J."/>
            <person name="Karaoz U."/>
            <person name="Brodie E.L."/>
            <person name="Williams K.H."/>
            <person name="Hubbard S.S."/>
            <person name="Banfield J.F."/>
        </authorList>
    </citation>
    <scope>NUCLEOTIDE SEQUENCE [LARGE SCALE GENOMIC DNA]</scope>
</reference>
<sequence>MLFFSVSAFAQSDVEKMNFQGAYLSDLLRVYSEYGGVSFKMDTAVVDKLTAKITDQAYIALPAYPSTRVEDQDAHEKALRPIVKSVLGNMGLFGYFEKTTLLIYSKDKCRSEVPDCAKLLVAKEQELAELQASLIPPAPPVRFSSWTGIANKNVCTTAILPLSVYRQRYGIGRVSARLSSFGSVHSGALSVYSGSDPYRDFGLVASEEVKKQLFQSVKANPADKNCDHEIRGYYATADEIVEGGGFDGRKASRQIADGRRAVCGLLGRGCNRTADRATRGAEVLVSTVGKEKQERSATIVLYLEVVHKASGQIVWMKDGAGSIDLTEFNRTEILAFEKHQIAYNNAQPLARRAAASAFSSDSENNTTVQRINAEDVENTETERNKKKEIDARTAKKKGR</sequence>
<evidence type="ECO:0000313" key="2">
    <source>
        <dbReference type="EMBL" id="OGE98432.1"/>
    </source>
</evidence>
<protein>
    <submittedName>
        <fullName evidence="2">Uncharacterized protein</fullName>
    </submittedName>
</protein>
<proteinExistence type="predicted"/>
<gene>
    <name evidence="2" type="ORF">A3J05_01145</name>
</gene>
<organism evidence="2 3">
    <name type="scientific">Candidatus Doudnabacteria bacterium RIFCSPLOWO2_02_FULL_48_13</name>
    <dbReference type="NCBI Taxonomy" id="1817845"/>
    <lineage>
        <taxon>Bacteria</taxon>
        <taxon>Candidatus Doudnaibacteriota</taxon>
    </lineage>
</organism>
<dbReference type="Proteomes" id="UP000177235">
    <property type="component" value="Unassembled WGS sequence"/>
</dbReference>
<accession>A0A1F5Q940</accession>
<feature type="region of interest" description="Disordered" evidence="1">
    <location>
        <begin position="357"/>
        <end position="399"/>
    </location>
</feature>